<dbReference type="AlphaFoldDB" id="A0A3S2WT81"/>
<dbReference type="InterPro" id="IPR019285">
    <property type="entry name" value="DUF2336"/>
</dbReference>
<evidence type="ECO:0000313" key="1">
    <source>
        <dbReference type="EMBL" id="RVU37937.1"/>
    </source>
</evidence>
<name>A0A3S2WT81_9PROT</name>
<evidence type="ECO:0000313" key="2">
    <source>
        <dbReference type="Proteomes" id="UP000287447"/>
    </source>
</evidence>
<dbReference type="Proteomes" id="UP000287447">
    <property type="component" value="Unassembled WGS sequence"/>
</dbReference>
<dbReference type="EMBL" id="SADE01000001">
    <property type="protein sequence ID" value="RVU37937.1"/>
    <property type="molecule type" value="Genomic_DNA"/>
</dbReference>
<reference evidence="2" key="1">
    <citation type="submission" date="2019-01" db="EMBL/GenBank/DDBJ databases">
        <title>Gri0909 isolated from a small marine red alga.</title>
        <authorList>
            <person name="Kim J."/>
            <person name="Jeong S.E."/>
            <person name="Jeon C.O."/>
        </authorList>
    </citation>
    <scope>NUCLEOTIDE SEQUENCE [LARGE SCALE GENOMIC DNA]</scope>
    <source>
        <strain evidence="2">Gri0909</strain>
    </source>
</reference>
<proteinExistence type="predicted"/>
<dbReference type="RefSeq" id="WP_127763310.1">
    <property type="nucleotide sequence ID" value="NZ_SADE01000001.1"/>
</dbReference>
<comment type="caution">
    <text evidence="1">The sequence shown here is derived from an EMBL/GenBank/DDBJ whole genome shotgun (WGS) entry which is preliminary data.</text>
</comment>
<sequence>MAKYTLRELVEVAKSPNKRDRNLLAESLSRLVLSTGRKLSETEQNIVYDILRHLIHQVEMNVRRALAESLAERTDAPHDILMALANDVIEVAHPVLTKSPLLQDVDLIRLILEHTQQHQIAIAKRAHVSGDVSETLVDTNDPAVINSLLQNENAELNEDTFNKLVESSYLMDEIRGPLAYRADLPPDLAKRMIGWVGAALRDYLSSKLGGMDAIADDMDRAIEHAVEDESLTSEMVGLASANGSADPSSGYRPHPRVLVRALEDGDILRFEALFREFTRLGDNTFAKILYDSGPEALAIACKASGIDRYSFSDILCHLHGAGDVTRYRDSEDYLKIMEYFERIGVSGAERVLDAWRSAETSAL</sequence>
<gene>
    <name evidence="1" type="ORF">EOI86_01125</name>
</gene>
<organism evidence="1 2">
    <name type="scientific">Hwanghaeella grinnelliae</name>
    <dbReference type="NCBI Taxonomy" id="2500179"/>
    <lineage>
        <taxon>Bacteria</taxon>
        <taxon>Pseudomonadati</taxon>
        <taxon>Pseudomonadota</taxon>
        <taxon>Alphaproteobacteria</taxon>
        <taxon>Rhodospirillales</taxon>
        <taxon>Rhodospirillaceae</taxon>
        <taxon>Hwanghaeella</taxon>
    </lineage>
</organism>
<dbReference type="Pfam" id="PF10098">
    <property type="entry name" value="DUF2336"/>
    <property type="match status" value="1"/>
</dbReference>
<keyword evidence="2" id="KW-1185">Reference proteome</keyword>
<accession>A0A3S2WT81</accession>
<dbReference type="OrthoDB" id="8194627at2"/>
<protein>
    <submittedName>
        <fullName evidence="1">DUF2336 domain-containing protein</fullName>
    </submittedName>
</protein>